<protein>
    <recommendedName>
        <fullName evidence="4">Ubiquinone biosynthesis protein UbiH</fullName>
    </recommendedName>
</protein>
<dbReference type="Proteomes" id="UP000321121">
    <property type="component" value="Unassembled WGS sequence"/>
</dbReference>
<evidence type="ECO:0000313" key="2">
    <source>
        <dbReference type="EMBL" id="GEK74553.1"/>
    </source>
</evidence>
<keyword evidence="3" id="KW-1185">Reference proteome</keyword>
<feature type="transmembrane region" description="Helical" evidence="1">
    <location>
        <begin position="56"/>
        <end position="78"/>
    </location>
</feature>
<accession>A0ABQ0U7U4</accession>
<feature type="transmembrane region" description="Helical" evidence="1">
    <location>
        <begin position="90"/>
        <end position="113"/>
    </location>
</feature>
<gene>
    <name evidence="2" type="ORF">HHA04nite_30970</name>
</gene>
<keyword evidence="1" id="KW-0812">Transmembrane</keyword>
<comment type="caution">
    <text evidence="2">The sequence shown here is derived from an EMBL/GenBank/DDBJ whole genome shotgun (WGS) entry which is preliminary data.</text>
</comment>
<sequence>METFWTEMLSLPTAFFGILLVVSVLYWLISLLGAFDLDMDLDVDLEGMSGLGGLMATLGLSGVPLPLTMTVMTLGAWLSSYFLGLLLGHGLLVGSIVAAVSIVVGLVAAIGMARLLGPAFRHLYSAPRKRNLQGETAVVVSFSADRGRGRARVRRDGAELVINIQSDSALERRDQVVLIRHLPEQRAYWVVTEHQFLSGDME</sequence>
<dbReference type="RefSeq" id="WP_146910223.1">
    <property type="nucleotide sequence ID" value="NZ_BJUS01000050.1"/>
</dbReference>
<dbReference type="EMBL" id="BJUS01000050">
    <property type="protein sequence ID" value="GEK74553.1"/>
    <property type="molecule type" value="Genomic_DNA"/>
</dbReference>
<evidence type="ECO:0000313" key="3">
    <source>
        <dbReference type="Proteomes" id="UP000321121"/>
    </source>
</evidence>
<organism evidence="2 3">
    <name type="scientific">Halomonas halophila</name>
    <dbReference type="NCBI Taxonomy" id="29573"/>
    <lineage>
        <taxon>Bacteria</taxon>
        <taxon>Pseudomonadati</taxon>
        <taxon>Pseudomonadota</taxon>
        <taxon>Gammaproteobacteria</taxon>
        <taxon>Oceanospirillales</taxon>
        <taxon>Halomonadaceae</taxon>
        <taxon>Halomonas</taxon>
    </lineage>
</organism>
<name>A0ABQ0U7U4_9GAMM</name>
<evidence type="ECO:0008006" key="4">
    <source>
        <dbReference type="Google" id="ProtNLM"/>
    </source>
</evidence>
<keyword evidence="1" id="KW-0472">Membrane</keyword>
<keyword evidence="1" id="KW-1133">Transmembrane helix</keyword>
<proteinExistence type="predicted"/>
<feature type="transmembrane region" description="Helical" evidence="1">
    <location>
        <begin position="14"/>
        <end position="35"/>
    </location>
</feature>
<evidence type="ECO:0000256" key="1">
    <source>
        <dbReference type="SAM" id="Phobius"/>
    </source>
</evidence>
<reference evidence="2 3" key="1">
    <citation type="submission" date="2019-07" db="EMBL/GenBank/DDBJ databases">
        <title>Whole genome shotgun sequence of Halomonas halophila NBRC 102604.</title>
        <authorList>
            <person name="Hosoyama A."/>
            <person name="Uohara A."/>
            <person name="Ohji S."/>
            <person name="Ichikawa N."/>
        </authorList>
    </citation>
    <scope>NUCLEOTIDE SEQUENCE [LARGE SCALE GENOMIC DNA]</scope>
    <source>
        <strain evidence="2 3">NBRC 102604</strain>
    </source>
</reference>